<keyword evidence="5" id="KW-1185">Reference proteome</keyword>
<evidence type="ECO:0000313" key="5">
    <source>
        <dbReference type="Proteomes" id="UP001489004"/>
    </source>
</evidence>
<gene>
    <name evidence="4" type="ORF">WJX72_007666</name>
</gene>
<feature type="region of interest" description="Disordered" evidence="2">
    <location>
        <begin position="1"/>
        <end position="147"/>
    </location>
</feature>
<feature type="compositionally biased region" description="Low complexity" evidence="2">
    <location>
        <begin position="68"/>
        <end position="87"/>
    </location>
</feature>
<feature type="region of interest" description="Disordered" evidence="2">
    <location>
        <begin position="264"/>
        <end position="364"/>
    </location>
</feature>
<dbReference type="EMBL" id="JALJOR010000006">
    <property type="protein sequence ID" value="KAK9815667.1"/>
    <property type="molecule type" value="Genomic_DNA"/>
</dbReference>
<dbReference type="InterPro" id="IPR046757">
    <property type="entry name" value="YL1_N"/>
</dbReference>
<comment type="similarity">
    <text evidence="1">Belongs to the VPS72/YL1 family.</text>
</comment>
<reference evidence="4 5" key="1">
    <citation type="journal article" date="2024" name="Nat. Commun.">
        <title>Phylogenomics reveals the evolutionary origins of lichenization in chlorophyte algae.</title>
        <authorList>
            <person name="Puginier C."/>
            <person name="Libourel C."/>
            <person name="Otte J."/>
            <person name="Skaloud P."/>
            <person name="Haon M."/>
            <person name="Grisel S."/>
            <person name="Petersen M."/>
            <person name="Berrin J.G."/>
            <person name="Delaux P.M."/>
            <person name="Dal Grande F."/>
            <person name="Keller J."/>
        </authorList>
    </citation>
    <scope>NUCLEOTIDE SEQUENCE [LARGE SCALE GENOMIC DNA]</scope>
    <source>
        <strain evidence="4 5">SAG 2043</strain>
    </source>
</reference>
<protein>
    <recommendedName>
        <fullName evidence="3">Vps72/YL1 C-terminal domain-containing protein</fullName>
    </recommendedName>
</protein>
<sequence>MGTLLAEDSGDEEFWNQDYFQEEVKDEEYKTESEEEDDADTDFSEQEVEDDDEEGKEVEERTKRKTLKPPGATTKKPAAKAAAGAAGQPSSPRGKPVRSPKPVREDYSFEAPTLRKSTRQRVEEAEKERQRVEQVKPRRQRQAEEYRLPTQEELLAEAALTEIENTKSLQMLMAQEEETKKKASVKKGKYSGPLIRYYSKRTEEGAMVHLQILNMPLPADMRQKAPPPPAPLRCVITGRPARYRDPVTGEPYADLAAFQQLRLPRSQRTNHHPGAAARGGQKPSKRRRGGSWGQTAEDYSEGCDQAPGSAPAHLDRQRQHAPASLSGAQSPAAAHGQSPRAGKHRGHGGEDVDVDMYLLHSPTT</sequence>
<feature type="domain" description="Vps72/YL1 C-terminal" evidence="3">
    <location>
        <begin position="232"/>
        <end position="261"/>
    </location>
</feature>
<feature type="compositionally biased region" description="Acidic residues" evidence="2">
    <location>
        <begin position="33"/>
        <end position="57"/>
    </location>
</feature>
<name>A0AAW1Q5L3_9CHLO</name>
<evidence type="ECO:0000313" key="4">
    <source>
        <dbReference type="EMBL" id="KAK9815667.1"/>
    </source>
</evidence>
<proteinExistence type="inferred from homology"/>
<organism evidence="4 5">
    <name type="scientific">[Myrmecia] bisecta</name>
    <dbReference type="NCBI Taxonomy" id="41462"/>
    <lineage>
        <taxon>Eukaryota</taxon>
        <taxon>Viridiplantae</taxon>
        <taxon>Chlorophyta</taxon>
        <taxon>core chlorophytes</taxon>
        <taxon>Trebouxiophyceae</taxon>
        <taxon>Trebouxiales</taxon>
        <taxon>Trebouxiaceae</taxon>
        <taxon>Myrmecia</taxon>
    </lineage>
</organism>
<comment type="caution">
    <text evidence="4">The sequence shown here is derived from an EMBL/GenBank/DDBJ whole genome shotgun (WGS) entry which is preliminary data.</text>
</comment>
<accession>A0AAW1Q5L3</accession>
<dbReference type="AlphaFoldDB" id="A0AAW1Q5L3"/>
<dbReference type="SMART" id="SM00993">
    <property type="entry name" value="YL1_C"/>
    <property type="match status" value="1"/>
</dbReference>
<evidence type="ECO:0000256" key="1">
    <source>
        <dbReference type="ARBA" id="ARBA00006832"/>
    </source>
</evidence>
<dbReference type="PANTHER" id="PTHR13275">
    <property type="entry name" value="YL-1 PROTEIN TRANSCRIPTION FACTOR-LIKE 1"/>
    <property type="match status" value="1"/>
</dbReference>
<dbReference type="Proteomes" id="UP001489004">
    <property type="component" value="Unassembled WGS sequence"/>
</dbReference>
<dbReference type="Pfam" id="PF05764">
    <property type="entry name" value="YL1"/>
    <property type="match status" value="1"/>
</dbReference>
<dbReference type="Pfam" id="PF08265">
    <property type="entry name" value="YL1_C"/>
    <property type="match status" value="1"/>
</dbReference>
<feature type="compositionally biased region" description="Acidic residues" evidence="2">
    <location>
        <begin position="8"/>
        <end position="26"/>
    </location>
</feature>
<evidence type="ECO:0000256" key="2">
    <source>
        <dbReference type="SAM" id="MobiDB-lite"/>
    </source>
</evidence>
<dbReference type="PANTHER" id="PTHR13275:SF4">
    <property type="entry name" value="VACUOLAR PROTEIN SORTING-ASSOCIATED PROTEIN 72 HOMOLOG"/>
    <property type="match status" value="1"/>
</dbReference>
<evidence type="ECO:0000259" key="3">
    <source>
        <dbReference type="SMART" id="SM00993"/>
    </source>
</evidence>
<dbReference type="GO" id="GO:0005634">
    <property type="term" value="C:nucleus"/>
    <property type="evidence" value="ECO:0007669"/>
    <property type="project" value="TreeGrafter"/>
</dbReference>
<feature type="compositionally biased region" description="Basic and acidic residues" evidence="2">
    <location>
        <begin position="120"/>
        <end position="147"/>
    </location>
</feature>
<dbReference type="InterPro" id="IPR013272">
    <property type="entry name" value="Vps72/YL1_C"/>
</dbReference>